<organism evidence="2 3">
    <name type="scientific">Paenibacillus antibioticophila</name>
    <dbReference type="NCBI Taxonomy" id="1274374"/>
    <lineage>
        <taxon>Bacteria</taxon>
        <taxon>Bacillati</taxon>
        <taxon>Bacillota</taxon>
        <taxon>Bacilli</taxon>
        <taxon>Bacillales</taxon>
        <taxon>Paenibacillaceae</taxon>
        <taxon>Paenibacillus</taxon>
    </lineage>
</organism>
<sequence length="139" mass="16324">MSKQREIENDEVFRKAEYHKFLLAAYLDEPLRYTPEEREKQMAIYDRTCDLIERYRRGRLVQKYPGLREQYDRLGWEYQEFEGEYDPVHDFLETDAPPQVDPASAPPIKPPAAPKPPPPPEPKQDPPKPKPSASAWLDD</sequence>
<gene>
    <name evidence="2" type="ORF">J41TS12_50300</name>
</gene>
<comment type="caution">
    <text evidence="2">The sequence shown here is derived from an EMBL/GenBank/DDBJ whole genome shotgun (WGS) entry which is preliminary data.</text>
</comment>
<dbReference type="AlphaFoldDB" id="A0A919XY33"/>
<reference evidence="2 3" key="1">
    <citation type="submission" date="2021-03" db="EMBL/GenBank/DDBJ databases">
        <title>Antimicrobial resistance genes in bacteria isolated from Japanese honey, and their potential for conferring macrolide and lincosamide resistance in the American foulbrood pathogen Paenibacillus larvae.</title>
        <authorList>
            <person name="Okamoto M."/>
            <person name="Kumagai M."/>
            <person name="Kanamori H."/>
            <person name="Takamatsu D."/>
        </authorList>
    </citation>
    <scope>NUCLEOTIDE SEQUENCE [LARGE SCALE GENOMIC DNA]</scope>
    <source>
        <strain evidence="2 3">J41TS12</strain>
    </source>
</reference>
<dbReference type="EMBL" id="BORR01000037">
    <property type="protein sequence ID" value="GIO40169.1"/>
    <property type="molecule type" value="Genomic_DNA"/>
</dbReference>
<evidence type="ECO:0000256" key="1">
    <source>
        <dbReference type="SAM" id="MobiDB-lite"/>
    </source>
</evidence>
<evidence type="ECO:0000313" key="3">
    <source>
        <dbReference type="Proteomes" id="UP000681162"/>
    </source>
</evidence>
<proteinExistence type="predicted"/>
<protein>
    <submittedName>
        <fullName evidence="2">Uncharacterized protein</fullName>
    </submittedName>
</protein>
<accession>A0A919XY33</accession>
<evidence type="ECO:0000313" key="2">
    <source>
        <dbReference type="EMBL" id="GIO40169.1"/>
    </source>
</evidence>
<name>A0A919XY33_9BACL</name>
<feature type="compositionally biased region" description="Pro residues" evidence="1">
    <location>
        <begin position="104"/>
        <end position="121"/>
    </location>
</feature>
<feature type="region of interest" description="Disordered" evidence="1">
    <location>
        <begin position="87"/>
        <end position="139"/>
    </location>
</feature>
<dbReference type="Proteomes" id="UP000681162">
    <property type="component" value="Unassembled WGS sequence"/>
</dbReference>
<dbReference type="RefSeq" id="WP_212944322.1">
    <property type="nucleotide sequence ID" value="NZ_BORR01000037.1"/>
</dbReference>
<keyword evidence="3" id="KW-1185">Reference proteome</keyword>